<keyword evidence="2" id="KW-1185">Reference proteome</keyword>
<evidence type="ECO:0000313" key="2">
    <source>
        <dbReference type="Proteomes" id="UP001358586"/>
    </source>
</evidence>
<gene>
    <name evidence="1" type="ORF">PVK06_031427</name>
</gene>
<name>A0ABR0NR15_GOSAR</name>
<reference evidence="1 2" key="1">
    <citation type="submission" date="2023-03" db="EMBL/GenBank/DDBJ databases">
        <title>WGS of Gossypium arboreum.</title>
        <authorList>
            <person name="Yu D."/>
        </authorList>
    </citation>
    <scope>NUCLEOTIDE SEQUENCE [LARGE SCALE GENOMIC DNA]</scope>
    <source>
        <tissue evidence="1">Leaf</tissue>
    </source>
</reference>
<comment type="caution">
    <text evidence="1">The sequence shown here is derived from an EMBL/GenBank/DDBJ whole genome shotgun (WGS) entry which is preliminary data.</text>
</comment>
<evidence type="ECO:0000313" key="1">
    <source>
        <dbReference type="EMBL" id="KAK5803778.1"/>
    </source>
</evidence>
<dbReference type="EMBL" id="JARKNE010000009">
    <property type="protein sequence ID" value="KAK5803778.1"/>
    <property type="molecule type" value="Genomic_DNA"/>
</dbReference>
<protein>
    <submittedName>
        <fullName evidence="1">Uncharacterized protein</fullName>
    </submittedName>
</protein>
<accession>A0ABR0NR15</accession>
<organism evidence="1 2">
    <name type="scientific">Gossypium arboreum</name>
    <name type="common">Tree cotton</name>
    <name type="synonym">Gossypium nanking</name>
    <dbReference type="NCBI Taxonomy" id="29729"/>
    <lineage>
        <taxon>Eukaryota</taxon>
        <taxon>Viridiplantae</taxon>
        <taxon>Streptophyta</taxon>
        <taxon>Embryophyta</taxon>
        <taxon>Tracheophyta</taxon>
        <taxon>Spermatophyta</taxon>
        <taxon>Magnoliopsida</taxon>
        <taxon>eudicotyledons</taxon>
        <taxon>Gunneridae</taxon>
        <taxon>Pentapetalae</taxon>
        <taxon>rosids</taxon>
        <taxon>malvids</taxon>
        <taxon>Malvales</taxon>
        <taxon>Malvaceae</taxon>
        <taxon>Malvoideae</taxon>
        <taxon>Gossypium</taxon>
    </lineage>
</organism>
<dbReference type="Proteomes" id="UP001358586">
    <property type="component" value="Chromosome 9"/>
</dbReference>
<proteinExistence type="predicted"/>
<sequence>MLAYAPWNIPWFYTPFYSLLSSPPLALASNSLRIRWHPPPSKDRWGGLGNLMFHIGQLKGGRSNSPFSIIVAIIKFALLLVELH</sequence>